<evidence type="ECO:0000256" key="3">
    <source>
        <dbReference type="ARBA" id="ARBA00022840"/>
    </source>
</evidence>
<organism evidence="5 6">
    <name type="scientific">Parasediminibacterium paludis</name>
    <dbReference type="NCBI Taxonomy" id="908966"/>
    <lineage>
        <taxon>Bacteria</taxon>
        <taxon>Pseudomonadati</taxon>
        <taxon>Bacteroidota</taxon>
        <taxon>Chitinophagia</taxon>
        <taxon>Chitinophagales</taxon>
        <taxon>Chitinophagaceae</taxon>
        <taxon>Parasediminibacterium</taxon>
    </lineage>
</organism>
<dbReference type="PIRSF" id="PIRSF006806">
    <property type="entry name" value="FTHF_cligase"/>
    <property type="match status" value="1"/>
</dbReference>
<comment type="catalytic activity">
    <reaction evidence="4">
        <text>(6S)-5-formyl-5,6,7,8-tetrahydrofolate + ATP = (6R)-5,10-methenyltetrahydrofolate + ADP + phosphate</text>
        <dbReference type="Rhea" id="RHEA:10488"/>
        <dbReference type="ChEBI" id="CHEBI:30616"/>
        <dbReference type="ChEBI" id="CHEBI:43474"/>
        <dbReference type="ChEBI" id="CHEBI:57455"/>
        <dbReference type="ChEBI" id="CHEBI:57457"/>
        <dbReference type="ChEBI" id="CHEBI:456216"/>
        <dbReference type="EC" id="6.3.3.2"/>
    </reaction>
</comment>
<keyword evidence="4" id="KW-0479">Metal-binding</keyword>
<dbReference type="InterPro" id="IPR024185">
    <property type="entry name" value="FTHF_cligase-like_sf"/>
</dbReference>
<keyword evidence="3 4" id="KW-0067">ATP-binding</keyword>
<proteinExistence type="inferred from homology"/>
<evidence type="ECO:0000313" key="5">
    <source>
        <dbReference type="EMBL" id="MFC4230929.1"/>
    </source>
</evidence>
<keyword evidence="2 4" id="KW-0547">Nucleotide-binding</keyword>
<gene>
    <name evidence="5" type="ORF">ACFOW1_03435</name>
</gene>
<dbReference type="InterPro" id="IPR037171">
    <property type="entry name" value="NagB/RpiA_transferase-like"/>
</dbReference>
<dbReference type="InterPro" id="IPR002698">
    <property type="entry name" value="FTHF_cligase"/>
</dbReference>
<dbReference type="PANTHER" id="PTHR23407:SF1">
    <property type="entry name" value="5-FORMYLTETRAHYDROFOLATE CYCLO-LIGASE"/>
    <property type="match status" value="1"/>
</dbReference>
<comment type="similarity">
    <text evidence="1 4">Belongs to the 5-formyltetrahydrofolate cyclo-ligase family.</text>
</comment>
<dbReference type="RefSeq" id="WP_379012314.1">
    <property type="nucleotide sequence ID" value="NZ_JBHSDC010000002.1"/>
</dbReference>
<dbReference type="Pfam" id="PF01812">
    <property type="entry name" value="5-FTHF_cyc-lig"/>
    <property type="match status" value="1"/>
</dbReference>
<dbReference type="SUPFAM" id="SSF100950">
    <property type="entry name" value="NagB/RpiA/CoA transferase-like"/>
    <property type="match status" value="1"/>
</dbReference>
<keyword evidence="6" id="KW-1185">Reference proteome</keyword>
<dbReference type="NCBIfam" id="TIGR02727">
    <property type="entry name" value="MTHFS_bact"/>
    <property type="match status" value="1"/>
</dbReference>
<dbReference type="GO" id="GO:0030272">
    <property type="term" value="F:5-formyltetrahydrofolate cyclo-ligase activity"/>
    <property type="evidence" value="ECO:0007669"/>
    <property type="project" value="UniProtKB-EC"/>
</dbReference>
<accession>A0ABV8PTL1</accession>
<name>A0ABV8PTL1_9BACT</name>
<keyword evidence="5" id="KW-0436">Ligase</keyword>
<dbReference type="Gene3D" id="3.40.50.10420">
    <property type="entry name" value="NagB/RpiA/CoA transferase-like"/>
    <property type="match status" value="1"/>
</dbReference>
<keyword evidence="4" id="KW-0460">Magnesium</keyword>
<dbReference type="PANTHER" id="PTHR23407">
    <property type="entry name" value="ATPASE INHIBITOR/5-FORMYLTETRAHYDROFOLATE CYCLO-LIGASE"/>
    <property type="match status" value="1"/>
</dbReference>
<sequence length="189" mass="21896">MTKAELRTIYKQMRLDISSKEKLKLDDLLLLQLQTFIFEGIKTLLTYWPIANMGEPNTHLFSGYLRHMVEGLQIMYPVSDFINNTMQAKLIDEDTVYTTNSYGITEPKTGEIINPINIDLVFVPLLVCDKQGYRVGYGKGFYDRFLNQCRADVVLMGFSYFEPIEAIADKNEFDIPLNFCITPNEIYEF</sequence>
<dbReference type="Proteomes" id="UP001595906">
    <property type="component" value="Unassembled WGS sequence"/>
</dbReference>
<comment type="cofactor">
    <cofactor evidence="4">
        <name>Mg(2+)</name>
        <dbReference type="ChEBI" id="CHEBI:18420"/>
    </cofactor>
</comment>
<evidence type="ECO:0000313" key="6">
    <source>
        <dbReference type="Proteomes" id="UP001595906"/>
    </source>
</evidence>
<comment type="caution">
    <text evidence="5">The sequence shown here is derived from an EMBL/GenBank/DDBJ whole genome shotgun (WGS) entry which is preliminary data.</text>
</comment>
<protein>
    <recommendedName>
        <fullName evidence="4">5-formyltetrahydrofolate cyclo-ligase</fullName>
        <ecNumber evidence="4">6.3.3.2</ecNumber>
    </recommendedName>
</protein>
<reference evidence="6" key="1">
    <citation type="journal article" date="2019" name="Int. J. Syst. Evol. Microbiol.">
        <title>The Global Catalogue of Microorganisms (GCM) 10K type strain sequencing project: providing services to taxonomists for standard genome sequencing and annotation.</title>
        <authorList>
            <consortium name="The Broad Institute Genomics Platform"/>
            <consortium name="The Broad Institute Genome Sequencing Center for Infectious Disease"/>
            <person name="Wu L."/>
            <person name="Ma J."/>
        </authorList>
    </citation>
    <scope>NUCLEOTIDE SEQUENCE [LARGE SCALE GENOMIC DNA]</scope>
    <source>
        <strain evidence="6">CECT 8010</strain>
    </source>
</reference>
<evidence type="ECO:0000256" key="4">
    <source>
        <dbReference type="RuleBase" id="RU361279"/>
    </source>
</evidence>
<evidence type="ECO:0000256" key="1">
    <source>
        <dbReference type="ARBA" id="ARBA00010638"/>
    </source>
</evidence>
<dbReference type="EMBL" id="JBHSDC010000002">
    <property type="protein sequence ID" value="MFC4230929.1"/>
    <property type="molecule type" value="Genomic_DNA"/>
</dbReference>
<dbReference type="EC" id="6.3.3.2" evidence="4"/>
<evidence type="ECO:0000256" key="2">
    <source>
        <dbReference type="ARBA" id="ARBA00022741"/>
    </source>
</evidence>